<feature type="domain" description="Dynein heavy chain hydrolytic ATP-binding dynein motor region" evidence="12">
    <location>
        <begin position="1328"/>
        <end position="1654"/>
    </location>
</feature>
<dbReference type="Gene3D" id="3.20.180.20">
    <property type="entry name" value="Dynein heavy chain, N-terminal domain 2"/>
    <property type="match status" value="1"/>
</dbReference>
<dbReference type="FunFam" id="1.20.140.100:FF:000004">
    <property type="entry name" value="Dynein axonemal heavy chain 6"/>
    <property type="match status" value="1"/>
</dbReference>
<comment type="subcellular location">
    <subcellularLocation>
        <location evidence="2">Cell projection</location>
    </subcellularLocation>
    <subcellularLocation>
        <location evidence="1">Cytoplasm</location>
        <location evidence="1">Cytoskeleton</location>
    </subcellularLocation>
</comment>
<dbReference type="InterPro" id="IPR027417">
    <property type="entry name" value="P-loop_NTPase"/>
</dbReference>
<dbReference type="VEuPathDB" id="TriTrypDB:ADEAN_000328200"/>
<evidence type="ECO:0000256" key="9">
    <source>
        <dbReference type="SAM" id="Coils"/>
    </source>
</evidence>
<dbReference type="PANTHER" id="PTHR45703">
    <property type="entry name" value="DYNEIN HEAVY CHAIN"/>
    <property type="match status" value="1"/>
</dbReference>
<dbReference type="Pfam" id="PF12774">
    <property type="entry name" value="AAA_6"/>
    <property type="match status" value="1"/>
</dbReference>
<evidence type="ECO:0000256" key="8">
    <source>
        <dbReference type="ARBA" id="ARBA00023273"/>
    </source>
</evidence>
<dbReference type="GO" id="GO:0030286">
    <property type="term" value="C:dynein complex"/>
    <property type="evidence" value="ECO:0007669"/>
    <property type="project" value="InterPro"/>
</dbReference>
<evidence type="ECO:0000256" key="7">
    <source>
        <dbReference type="ARBA" id="ARBA00023212"/>
    </source>
</evidence>
<dbReference type="GO" id="GO:0042995">
    <property type="term" value="C:cell projection"/>
    <property type="evidence" value="ECO:0007669"/>
    <property type="project" value="UniProtKB-SubCell"/>
</dbReference>
<feature type="compositionally biased region" description="Basic and acidic residues" evidence="10">
    <location>
        <begin position="20"/>
        <end position="31"/>
    </location>
</feature>
<proteinExistence type="inferred from homology"/>
<dbReference type="InterPro" id="IPR042228">
    <property type="entry name" value="Dynein_linker_3"/>
</dbReference>
<keyword evidence="8" id="KW-0966">Cell projection</keyword>
<dbReference type="InterPro" id="IPR013602">
    <property type="entry name" value="Dynein_heavy_linker"/>
</dbReference>
<name>A0A7G2CA20_9TRYP</name>
<feature type="region of interest" description="Disordered" evidence="10">
    <location>
        <begin position="1"/>
        <end position="31"/>
    </location>
</feature>
<keyword evidence="7" id="KW-0206">Cytoskeleton</keyword>
<feature type="coiled-coil region" evidence="9">
    <location>
        <begin position="1070"/>
        <end position="1097"/>
    </location>
</feature>
<dbReference type="Pfam" id="PF08393">
    <property type="entry name" value="DHC_N2"/>
    <property type="match status" value="1"/>
</dbReference>
<evidence type="ECO:0000256" key="5">
    <source>
        <dbReference type="ARBA" id="ARBA00022741"/>
    </source>
</evidence>
<evidence type="ECO:0000313" key="14">
    <source>
        <dbReference type="Proteomes" id="UP000515908"/>
    </source>
</evidence>
<evidence type="ECO:0000256" key="1">
    <source>
        <dbReference type="ARBA" id="ARBA00004245"/>
    </source>
</evidence>
<evidence type="ECO:0000256" key="2">
    <source>
        <dbReference type="ARBA" id="ARBA00004316"/>
    </source>
</evidence>
<dbReference type="Gene3D" id="1.20.140.100">
    <property type="entry name" value="Dynein heavy chain, N-terminal domain 2"/>
    <property type="match status" value="1"/>
</dbReference>
<evidence type="ECO:0000313" key="13">
    <source>
        <dbReference type="EMBL" id="CAD2215824.1"/>
    </source>
</evidence>
<feature type="domain" description="Dynein heavy chain linker" evidence="11">
    <location>
        <begin position="797"/>
        <end position="1194"/>
    </location>
</feature>
<dbReference type="InterPro" id="IPR035699">
    <property type="entry name" value="AAA_6"/>
</dbReference>
<evidence type="ECO:0000256" key="4">
    <source>
        <dbReference type="ARBA" id="ARBA00022490"/>
    </source>
</evidence>
<dbReference type="Gene3D" id="3.40.50.300">
    <property type="entry name" value="P-loop containing nucleotide triphosphate hydrolases"/>
    <property type="match status" value="2"/>
</dbReference>
<organism evidence="13 14">
    <name type="scientific">Angomonas deanei</name>
    <dbReference type="NCBI Taxonomy" id="59799"/>
    <lineage>
        <taxon>Eukaryota</taxon>
        <taxon>Discoba</taxon>
        <taxon>Euglenozoa</taxon>
        <taxon>Kinetoplastea</taxon>
        <taxon>Metakinetoplastina</taxon>
        <taxon>Trypanosomatida</taxon>
        <taxon>Trypanosomatidae</taxon>
        <taxon>Strigomonadinae</taxon>
        <taxon>Angomonas</taxon>
    </lineage>
</organism>
<evidence type="ECO:0000259" key="11">
    <source>
        <dbReference type="Pfam" id="PF08393"/>
    </source>
</evidence>
<protein>
    <submittedName>
        <fullName evidence="13">Dynein heavy chain, N-terminal region 2/Hydrolytic ATP binding site of dynein motor region/AAA domain (Dynein-related subfamily), putative</fullName>
    </submittedName>
</protein>
<keyword evidence="6 9" id="KW-0175">Coiled coil</keyword>
<dbReference type="Gene3D" id="1.10.8.710">
    <property type="match status" value="1"/>
</dbReference>
<dbReference type="GO" id="GO:0005524">
    <property type="term" value="F:ATP binding"/>
    <property type="evidence" value="ECO:0007669"/>
    <property type="project" value="InterPro"/>
</dbReference>
<dbReference type="SUPFAM" id="SSF52540">
    <property type="entry name" value="P-loop containing nucleoside triphosphate hydrolases"/>
    <property type="match status" value="2"/>
</dbReference>
<dbReference type="FunFam" id="3.40.50.300:FF:001401">
    <property type="entry name" value="Dynein, axonemal, heavy chain 7"/>
    <property type="match status" value="1"/>
</dbReference>
<dbReference type="Proteomes" id="UP000515908">
    <property type="component" value="Chromosome 05"/>
</dbReference>
<keyword evidence="14" id="KW-1185">Reference proteome</keyword>
<dbReference type="FunFam" id="3.40.50.300:FF:000063">
    <property type="entry name" value="dynein heavy chain 6, axonemal"/>
    <property type="match status" value="1"/>
</dbReference>
<dbReference type="InterPro" id="IPR043157">
    <property type="entry name" value="Dynein_AAA1S"/>
</dbReference>
<dbReference type="PANTHER" id="PTHR45703:SF36">
    <property type="entry name" value="DYNEIN HEAVY CHAIN, CYTOPLASMIC"/>
    <property type="match status" value="1"/>
</dbReference>
<evidence type="ECO:0000256" key="10">
    <source>
        <dbReference type="SAM" id="MobiDB-lite"/>
    </source>
</evidence>
<keyword evidence="5" id="KW-0547">Nucleotide-binding</keyword>
<feature type="compositionally biased region" description="Basic and acidic residues" evidence="10">
    <location>
        <begin position="1"/>
        <end position="10"/>
    </location>
</feature>
<sequence length="1863" mass="213054">MDKSEKKAFLEKLQQSTRPKSPERSKLETNVRSEIDRTLDGENLYKFQNPSKFDFRKTEEFPKGSTKSFTKSKLGHTDDRDVELLRSIQKASRKPKFEVDRQYVAPNDETIISSLKTAEDVIAFFSANGSESSVKYVLLNKAPRTLEFRPYDLVVVPTGHEESEHYIMSATGAVHVIPGQPSDVVSLADYMRESSLFNILRKIPFFKHFLMYKAFFRMYQRLRTKKYVQTRQALSKDLLIAKATFALPSKEILKGTSELASVPLVEYLQHGKHDYFVDDFRAQQAQQRLKAVTYYNEVLEKVEAKMIKFADLLRARADVPDLNTREALEQYLLANSKAAANSRAQKVKSMVEAREEQHSRMQELKRSIVEFSKVDTFVRAMDAVISERLFCIGLSTVQNLLNILREQGQDDVRKIGFQILLQPTSEMEFNPQRSALESAWDELFSGSFDTVGSVNHLCYQKAFKQYFSNAPKIWSISGELKSDSRSNYMKGKIAELVESDYEQANAKMVTYTTTLPHIHFLQKDWPAIEEEWKEQTGEEILSALSLSKVYRRLQEAHDAMRVLMASLVGHMLWINAGKLKTEVEPRLTIIRDGVNQTLRRTTLDCIQKLNIYFKQKTQLLNNKPQNLVEFADYVSNYKIIVAGSAQTDALLTQTETLCDLMDRQQVEFVEDDEKQLKERTLGNIGSNSVSLRVSFDEAKLEAEGYIEENMASHVEALQSEITNIEDECVGLQQIMTGEEFVALSDNTEPIMQYLEDIKVKLDDIQASETQLTKFGGLFDQKPFDWSFVKQTTLLYETRLELWSILCLFNEKMEVWFETPLKQLNTIEMEEDVNKMVRRTAAAQRTAIEKEYEDDLAPHLIEELQSLRQNMSTIHDCGNKHMTNEQWNIVLKKITGTSNSYHDGLNLRTLQERDVFSHKEVLSEQSGLATGKWRIKNDLEVIRQVWEGVLFSTKPYKSREGVYILDEVEEVIQQLEEHQVEIQTIMASRFVSTVKEEVEVWVKNLRLMSDVIEEWITLQRNWMYLEFIFSSDDIKEQLPNESKQFNDIDRLYRSLTNKANTVKRVFEICTAEGLLEELKTANATIDFIQKKLEDYLETKRIAFPRFYFLSNDELLSILSDVRNPQSVQPHLSKCFDSIAALTFSDEQCTQISGMKSGEGETVRFTEVVYPVGSVEQWLNEIEKMMKLSLHSHMRSTIEAYPQKKRAEWFFDHPAQCIQAVDMIVWTGEVEAAIASTSLSEYHSQYQKQILQMVDLVKGSLSKLERSLVCTLIVLDVHNRDIVATLNEQNVSSPDDFNWSQQLRYYWQADKTASGGMNLGIQHCSAHLWYGYEYLGNQPRLVITPLTDRAFLTCTSALGMSLGAAPQGPAGTGKTESVKDLGKALARQVVVFNCSDGINYKTMSRMFAGLAQAGAWACFDEFNRIELEVLSVIAQQMLEITTALTLKQERMNFDGHPIRLSKNFGVFITMNPGYAGRTELPDNLKALFRPICMMIPDYALIAEIMFYSEGFSDARTLARKMVQLYKLSSEQLSKQDHYDFGMRAVKSILVMAGSLKRQNPDEGEDLLLIRAMRDANVPKFLRDDTILFMALVKDLFPTVQIENVQNELLLTYLKAEMEKQSLQIVDGLTTKILQLFDTLVVRHGVMMVGQTLTGKTTTVNIMQSSLTRLFEDGHGDDGNIPLFNRVHTHVLNPKSVTMGELYGQVNEITREWTDGILSDIARTITKEAQTSTDRHWVIFDGPVDAVWIENMNTVLDDNKLLCLFNGERIKLPSTATFMFEVQDLRVASPATVSRCGMVYMEPFYLDGNRGWKPIAKSLALKKAAANDAIPCDRLLELLDTLLPASLDFLRRSARSGSRPLTHRSP</sequence>
<gene>
    <name evidence="13" type="ORF">ADEAN_000328200</name>
</gene>
<dbReference type="FunFam" id="1.20.58.1120:FF:000007">
    <property type="entry name" value="Dynein heavy chain 4"/>
    <property type="match status" value="1"/>
</dbReference>
<feature type="coiled-coil region" evidence="9">
    <location>
        <begin position="707"/>
        <end position="734"/>
    </location>
</feature>
<reference evidence="13 14" key="1">
    <citation type="submission" date="2020-08" db="EMBL/GenBank/DDBJ databases">
        <authorList>
            <person name="Newling K."/>
            <person name="Davey J."/>
            <person name="Forrester S."/>
        </authorList>
    </citation>
    <scope>NUCLEOTIDE SEQUENCE [LARGE SCALE GENOMIC DNA]</scope>
    <source>
        <strain evidence="14">Crithidia deanei Carvalho (ATCC PRA-265)</strain>
    </source>
</reference>
<comment type="similarity">
    <text evidence="3">Belongs to the dynein heavy chain family.</text>
</comment>
<dbReference type="GO" id="GO:0007018">
    <property type="term" value="P:microtubule-based movement"/>
    <property type="evidence" value="ECO:0007669"/>
    <property type="project" value="InterPro"/>
</dbReference>
<dbReference type="InterPro" id="IPR026983">
    <property type="entry name" value="DHC"/>
</dbReference>
<accession>A0A7G2CA20</accession>
<evidence type="ECO:0000256" key="3">
    <source>
        <dbReference type="ARBA" id="ARBA00008887"/>
    </source>
</evidence>
<keyword evidence="4" id="KW-0963">Cytoplasm</keyword>
<dbReference type="FunFam" id="1.10.8.710:FF:000004">
    <property type="entry name" value="Dynein axonemal heavy chain 6"/>
    <property type="match status" value="1"/>
</dbReference>
<evidence type="ECO:0000259" key="12">
    <source>
        <dbReference type="Pfam" id="PF12774"/>
    </source>
</evidence>
<dbReference type="FunFam" id="3.20.180.20:FF:000003">
    <property type="entry name" value="Dynein heavy chain 12, axonemal"/>
    <property type="match status" value="1"/>
</dbReference>
<dbReference type="InterPro" id="IPR042222">
    <property type="entry name" value="Dynein_2_N"/>
</dbReference>
<dbReference type="GO" id="GO:0051959">
    <property type="term" value="F:dynein light intermediate chain binding"/>
    <property type="evidence" value="ECO:0007669"/>
    <property type="project" value="InterPro"/>
</dbReference>
<dbReference type="GO" id="GO:0045505">
    <property type="term" value="F:dynein intermediate chain binding"/>
    <property type="evidence" value="ECO:0007669"/>
    <property type="project" value="InterPro"/>
</dbReference>
<dbReference type="EMBL" id="LR877149">
    <property type="protein sequence ID" value="CAD2215824.1"/>
    <property type="molecule type" value="Genomic_DNA"/>
</dbReference>
<dbReference type="Gene3D" id="1.20.58.1120">
    <property type="match status" value="1"/>
</dbReference>
<evidence type="ECO:0000256" key="6">
    <source>
        <dbReference type="ARBA" id="ARBA00023054"/>
    </source>
</evidence>